<reference evidence="1" key="1">
    <citation type="journal article" date="2019" name="Plant J.">
        <title>Chlorella vulgaris genome assembly and annotation reveals the molecular basis for metabolic acclimation to high light conditions.</title>
        <authorList>
            <person name="Cecchin M."/>
            <person name="Marcolungo L."/>
            <person name="Rossato M."/>
            <person name="Girolomoni L."/>
            <person name="Cosentino E."/>
            <person name="Cuine S."/>
            <person name="Li-Beisson Y."/>
            <person name="Delledonne M."/>
            <person name="Ballottari M."/>
        </authorList>
    </citation>
    <scope>NUCLEOTIDE SEQUENCE</scope>
    <source>
        <strain evidence="1">211/11P</strain>
    </source>
</reference>
<organism evidence="1 2">
    <name type="scientific">Chlorella vulgaris</name>
    <name type="common">Green alga</name>
    <dbReference type="NCBI Taxonomy" id="3077"/>
    <lineage>
        <taxon>Eukaryota</taxon>
        <taxon>Viridiplantae</taxon>
        <taxon>Chlorophyta</taxon>
        <taxon>core chlorophytes</taxon>
        <taxon>Trebouxiophyceae</taxon>
        <taxon>Chlorellales</taxon>
        <taxon>Chlorellaceae</taxon>
        <taxon>Chlorella clade</taxon>
        <taxon>Chlorella</taxon>
    </lineage>
</organism>
<dbReference type="AlphaFoldDB" id="A0A9D4TRE2"/>
<dbReference type="EMBL" id="SIDB01000005">
    <property type="protein sequence ID" value="KAI3432528.1"/>
    <property type="molecule type" value="Genomic_DNA"/>
</dbReference>
<proteinExistence type="predicted"/>
<reference evidence="1" key="2">
    <citation type="submission" date="2020-11" db="EMBL/GenBank/DDBJ databases">
        <authorList>
            <person name="Cecchin M."/>
            <person name="Marcolungo L."/>
            <person name="Rossato M."/>
            <person name="Girolomoni L."/>
            <person name="Cosentino E."/>
            <person name="Cuine S."/>
            <person name="Li-Beisson Y."/>
            <person name="Delledonne M."/>
            <person name="Ballottari M."/>
        </authorList>
    </citation>
    <scope>NUCLEOTIDE SEQUENCE</scope>
    <source>
        <strain evidence="1">211/11P</strain>
        <tissue evidence="1">Whole cell</tissue>
    </source>
</reference>
<protein>
    <recommendedName>
        <fullName evidence="3">LysM domain-containing protein</fullName>
    </recommendedName>
</protein>
<comment type="caution">
    <text evidence="1">The sequence shown here is derived from an EMBL/GenBank/DDBJ whole genome shotgun (WGS) entry which is preliminary data.</text>
</comment>
<keyword evidence="2" id="KW-1185">Reference proteome</keyword>
<evidence type="ECO:0000313" key="1">
    <source>
        <dbReference type="EMBL" id="KAI3432528.1"/>
    </source>
</evidence>
<evidence type="ECO:0008006" key="3">
    <source>
        <dbReference type="Google" id="ProtNLM"/>
    </source>
</evidence>
<accession>A0A9D4TRE2</accession>
<name>A0A9D4TRE2_CHLVU</name>
<evidence type="ECO:0000313" key="2">
    <source>
        <dbReference type="Proteomes" id="UP001055712"/>
    </source>
</evidence>
<gene>
    <name evidence="1" type="ORF">D9Q98_004077</name>
</gene>
<sequence>MRVRGSGKLPTTGSEPLFTEKFYGTPTGIASYNCYAYALNRHKGVVGHKLQPGELVQQSSNHVSTSCPFLNRRVMDDNKRRGIQMIDPNKRCPAGTYKIMAVQSTNQPDFHFFRQNGNMIYRMRPGDTLKTVARDFKVPLSAIASPVPKPAPGDLVFVKDTGMWSHKRGLSTGPLVRDARRRPITDPRKSNFNYGDLNYNRFCGAMCIRALGTNATPTEVKQLKCLLRRRAKINQRDTRRA</sequence>
<dbReference type="Proteomes" id="UP001055712">
    <property type="component" value="Unassembled WGS sequence"/>
</dbReference>